<name>A0A2N9ICU4_FAGSY</name>
<reference evidence="3" key="1">
    <citation type="submission" date="2018-02" db="EMBL/GenBank/DDBJ databases">
        <authorList>
            <person name="Cohen D.B."/>
            <person name="Kent A.D."/>
        </authorList>
    </citation>
    <scope>NUCLEOTIDE SEQUENCE</scope>
</reference>
<dbReference type="InterPro" id="IPR019557">
    <property type="entry name" value="AminoTfrase-like_pln_mobile"/>
</dbReference>
<dbReference type="EMBL" id="OIVN01005275">
    <property type="protein sequence ID" value="SPD21711.1"/>
    <property type="molecule type" value="Genomic_DNA"/>
</dbReference>
<feature type="region of interest" description="Disordered" evidence="1">
    <location>
        <begin position="238"/>
        <end position="277"/>
    </location>
</feature>
<feature type="region of interest" description="Disordered" evidence="1">
    <location>
        <begin position="808"/>
        <end position="844"/>
    </location>
</feature>
<dbReference type="Pfam" id="PF10536">
    <property type="entry name" value="PMD"/>
    <property type="match status" value="1"/>
</dbReference>
<evidence type="ECO:0000259" key="2">
    <source>
        <dbReference type="Pfam" id="PF10536"/>
    </source>
</evidence>
<dbReference type="PANTHER" id="PTHR46033:SF8">
    <property type="entry name" value="PROTEIN MAINTENANCE OF MERISTEMS-LIKE"/>
    <property type="match status" value="1"/>
</dbReference>
<feature type="region of interest" description="Disordered" evidence="1">
    <location>
        <begin position="297"/>
        <end position="357"/>
    </location>
</feature>
<feature type="compositionally biased region" description="Polar residues" evidence="1">
    <location>
        <begin position="304"/>
        <end position="321"/>
    </location>
</feature>
<feature type="domain" description="Aminotransferase-like plant mobile" evidence="2">
    <location>
        <begin position="427"/>
        <end position="701"/>
    </location>
</feature>
<accession>A0A2N9ICU4</accession>
<evidence type="ECO:0000313" key="3">
    <source>
        <dbReference type="EMBL" id="SPD21711.1"/>
    </source>
</evidence>
<proteinExistence type="predicted"/>
<protein>
    <recommendedName>
        <fullName evidence="2">Aminotransferase-like plant mobile domain-containing protein</fullName>
    </recommendedName>
</protein>
<dbReference type="PANTHER" id="PTHR46033">
    <property type="entry name" value="PROTEIN MAIN-LIKE 2"/>
    <property type="match status" value="1"/>
</dbReference>
<evidence type="ECO:0000256" key="1">
    <source>
        <dbReference type="SAM" id="MobiDB-lite"/>
    </source>
</evidence>
<dbReference type="AlphaFoldDB" id="A0A2N9ICU4"/>
<organism evidence="3">
    <name type="scientific">Fagus sylvatica</name>
    <name type="common">Beechnut</name>
    <dbReference type="NCBI Taxonomy" id="28930"/>
    <lineage>
        <taxon>Eukaryota</taxon>
        <taxon>Viridiplantae</taxon>
        <taxon>Streptophyta</taxon>
        <taxon>Embryophyta</taxon>
        <taxon>Tracheophyta</taxon>
        <taxon>Spermatophyta</taxon>
        <taxon>Magnoliopsida</taxon>
        <taxon>eudicotyledons</taxon>
        <taxon>Gunneridae</taxon>
        <taxon>Pentapetalae</taxon>
        <taxon>rosids</taxon>
        <taxon>fabids</taxon>
        <taxon>Fagales</taxon>
        <taxon>Fagaceae</taxon>
        <taxon>Fagus</taxon>
    </lineage>
</organism>
<sequence>MTRFLPARIFSVSAYSYGCRVVRLGLRASPSGVQMGIPGLGEDRSGCEKTIRGLKWTPIDDQFSPIRPTGLETKFVIRVRIGLGDHPGLETETNRGRIGLGDHPGLETKFVIRVRIGLGDHPGLETETNRGRIGLGDHPGLETKFVIRVRIGLGDHPGLETETNRGRIGLGDHPGLETKFVIRVRIGLGDHPGLETETNRGRIGLGDHPGLETKFGYESAWVTTQVSKRGIGDESAWVTTQMSDRGSGSGGHRRSDRLAKGKAVAYAPESSPDTDDEYDAMEDLLVRLGLLPRPGVVIGRSAGPSETTRPSPQPSVTTGSSDAPPAAPRRAHTRSTGILPSRLKRQRSEGIPDSAGTIPEDYVAPGFRYPPHGGIRPRYPVAVEISDTPLLTNLLAHPSSLVRRCQEPPYSAGRGGCIPYVSVYHPAVWCFIERFFHHTGTFHLSTCEMAVLPVDWSAILGIRFGGRAPPSEPIDGFEAREILGLADHDATEGTRRPSVRIRYLADVLRRDREEPPTELRYRQWAAYFIFSCFLGNDRSIVPTPIVGMFRDIDTLREYDWGALTYGFYIRGLRRYSRRESISFLGFWQFTVFWAFEHFPTFAPSRLPLASDPDFPLARRWDTSRIERMTTCTLLELRMTVDCLRDADIIFQPYSAALSQRPEVFRAVALSRLRLWIRTTRSWELLLGERTVRQLGDEAVVPVDPSPLMTIEDYIPRAPSDPYIAGVSAYPSLVREGVPYQEWFEQVSLGSLMSLHEVEGGRVMGGVAMDSHHIRSSGQIERLEGEVLEDAERLAAAVRRLEDQLHGMGITPVTGADLSGPGQPSSSPPRDPVSRDWFFDDPSPP</sequence>
<dbReference type="InterPro" id="IPR044824">
    <property type="entry name" value="MAIN-like"/>
</dbReference>
<gene>
    <name evidence="3" type="ORF">FSB_LOCUS49593</name>
</gene>
<dbReference type="GO" id="GO:0010073">
    <property type="term" value="P:meristem maintenance"/>
    <property type="evidence" value="ECO:0007669"/>
    <property type="project" value="InterPro"/>
</dbReference>